<gene>
    <name evidence="2" type="ORF">T03_8708</name>
</gene>
<accession>A0A0V1CSJ3</accession>
<dbReference type="EMBL" id="JYDI01000110">
    <property type="protein sequence ID" value="KRY52183.1"/>
    <property type="molecule type" value="Genomic_DNA"/>
</dbReference>
<evidence type="ECO:0000313" key="2">
    <source>
        <dbReference type="EMBL" id="KRY52183.1"/>
    </source>
</evidence>
<evidence type="ECO:0000256" key="1">
    <source>
        <dbReference type="SAM" id="MobiDB-lite"/>
    </source>
</evidence>
<reference evidence="2 3" key="1">
    <citation type="submission" date="2015-01" db="EMBL/GenBank/DDBJ databases">
        <title>Evolution of Trichinella species and genotypes.</title>
        <authorList>
            <person name="Korhonen P.K."/>
            <person name="Edoardo P."/>
            <person name="Giuseppe L.R."/>
            <person name="Gasser R.B."/>
        </authorList>
    </citation>
    <scope>NUCLEOTIDE SEQUENCE [LARGE SCALE GENOMIC DNA]</scope>
    <source>
        <strain evidence="2">ISS120</strain>
    </source>
</reference>
<dbReference type="AlphaFoldDB" id="A0A0V1CSJ3"/>
<sequence length="63" mass="7138">MFEKWYIAYCTHCNLDRASNIPQCSRLLKQLIDVHVTVDAFKSTPLPLPNTHPTSPPVSTLNN</sequence>
<keyword evidence="3" id="KW-1185">Reference proteome</keyword>
<comment type="caution">
    <text evidence="2">The sequence shown here is derived from an EMBL/GenBank/DDBJ whole genome shotgun (WGS) entry which is preliminary data.</text>
</comment>
<dbReference type="Proteomes" id="UP000054653">
    <property type="component" value="Unassembled WGS sequence"/>
</dbReference>
<proteinExistence type="predicted"/>
<feature type="compositionally biased region" description="Pro residues" evidence="1">
    <location>
        <begin position="46"/>
        <end position="56"/>
    </location>
</feature>
<name>A0A0V1CSJ3_TRIBR</name>
<feature type="region of interest" description="Disordered" evidence="1">
    <location>
        <begin position="44"/>
        <end position="63"/>
    </location>
</feature>
<evidence type="ECO:0000313" key="3">
    <source>
        <dbReference type="Proteomes" id="UP000054653"/>
    </source>
</evidence>
<protein>
    <submittedName>
        <fullName evidence="2">Uncharacterized protein</fullName>
    </submittedName>
</protein>
<organism evidence="2 3">
    <name type="scientific">Trichinella britovi</name>
    <name type="common">Parasitic roundworm</name>
    <dbReference type="NCBI Taxonomy" id="45882"/>
    <lineage>
        <taxon>Eukaryota</taxon>
        <taxon>Metazoa</taxon>
        <taxon>Ecdysozoa</taxon>
        <taxon>Nematoda</taxon>
        <taxon>Enoplea</taxon>
        <taxon>Dorylaimia</taxon>
        <taxon>Trichinellida</taxon>
        <taxon>Trichinellidae</taxon>
        <taxon>Trichinella</taxon>
    </lineage>
</organism>